<evidence type="ECO:0000256" key="1">
    <source>
        <dbReference type="SAM" id="MobiDB-lite"/>
    </source>
</evidence>
<evidence type="ECO:0000313" key="3">
    <source>
        <dbReference type="Proteomes" id="UP001419268"/>
    </source>
</evidence>
<evidence type="ECO:0000313" key="2">
    <source>
        <dbReference type="EMBL" id="KAK9148418.1"/>
    </source>
</evidence>
<feature type="compositionally biased region" description="Pro residues" evidence="1">
    <location>
        <begin position="54"/>
        <end position="68"/>
    </location>
</feature>
<protein>
    <submittedName>
        <fullName evidence="2">Uncharacterized protein</fullName>
    </submittedName>
</protein>
<comment type="caution">
    <text evidence="2">The sequence shown here is derived from an EMBL/GenBank/DDBJ whole genome shotgun (WGS) entry which is preliminary data.</text>
</comment>
<gene>
    <name evidence="2" type="ORF">Scep_007175</name>
</gene>
<feature type="region of interest" description="Disordered" evidence="1">
    <location>
        <begin position="1"/>
        <end position="68"/>
    </location>
</feature>
<feature type="compositionally biased region" description="Acidic residues" evidence="1">
    <location>
        <begin position="1"/>
        <end position="13"/>
    </location>
</feature>
<sequence length="68" mass="7707">MLDSVEDIPEDEHDGSYESPHVSDPDVDFDEHGYLDNSFLYPHEDGRDDEVQKEPPPTFTAPPAPRPL</sequence>
<dbReference type="Proteomes" id="UP001419268">
    <property type="component" value="Unassembled WGS sequence"/>
</dbReference>
<reference evidence="2 3" key="1">
    <citation type="submission" date="2024-01" db="EMBL/GenBank/DDBJ databases">
        <title>Genome assemblies of Stephania.</title>
        <authorList>
            <person name="Yang L."/>
        </authorList>
    </citation>
    <scope>NUCLEOTIDE SEQUENCE [LARGE SCALE GENOMIC DNA]</scope>
    <source>
        <strain evidence="2">JXDWG</strain>
        <tissue evidence="2">Leaf</tissue>
    </source>
</reference>
<feature type="compositionally biased region" description="Basic and acidic residues" evidence="1">
    <location>
        <begin position="42"/>
        <end position="53"/>
    </location>
</feature>
<organism evidence="2 3">
    <name type="scientific">Stephania cephalantha</name>
    <dbReference type="NCBI Taxonomy" id="152367"/>
    <lineage>
        <taxon>Eukaryota</taxon>
        <taxon>Viridiplantae</taxon>
        <taxon>Streptophyta</taxon>
        <taxon>Embryophyta</taxon>
        <taxon>Tracheophyta</taxon>
        <taxon>Spermatophyta</taxon>
        <taxon>Magnoliopsida</taxon>
        <taxon>Ranunculales</taxon>
        <taxon>Menispermaceae</taxon>
        <taxon>Menispermoideae</taxon>
        <taxon>Cissampelideae</taxon>
        <taxon>Stephania</taxon>
    </lineage>
</organism>
<keyword evidence="3" id="KW-1185">Reference proteome</keyword>
<dbReference type="AlphaFoldDB" id="A0AAP0PKU3"/>
<name>A0AAP0PKU3_9MAGN</name>
<dbReference type="EMBL" id="JBBNAG010000003">
    <property type="protein sequence ID" value="KAK9148418.1"/>
    <property type="molecule type" value="Genomic_DNA"/>
</dbReference>
<accession>A0AAP0PKU3</accession>
<proteinExistence type="predicted"/>